<dbReference type="EMBL" id="CP053452">
    <property type="protein sequence ID" value="QJW97903.1"/>
    <property type="molecule type" value="Genomic_DNA"/>
</dbReference>
<dbReference type="Pfam" id="PF00149">
    <property type="entry name" value="Metallophos"/>
    <property type="match status" value="1"/>
</dbReference>
<keyword evidence="2" id="KW-0378">Hydrolase</keyword>
<dbReference type="GO" id="GO:0009245">
    <property type="term" value="P:lipid A biosynthetic process"/>
    <property type="evidence" value="ECO:0007669"/>
    <property type="project" value="TreeGrafter"/>
</dbReference>
<dbReference type="PROSITE" id="PS51318">
    <property type="entry name" value="TAT"/>
    <property type="match status" value="1"/>
</dbReference>
<dbReference type="InterPro" id="IPR004843">
    <property type="entry name" value="Calcineurin-like_PHP"/>
</dbReference>
<keyword evidence="3" id="KW-0732">Signal</keyword>
<evidence type="ECO:0000256" key="3">
    <source>
        <dbReference type="SAM" id="SignalP"/>
    </source>
</evidence>
<keyword evidence="1" id="KW-0479">Metal-binding</keyword>
<evidence type="ECO:0000259" key="4">
    <source>
        <dbReference type="Pfam" id="PF00149"/>
    </source>
</evidence>
<feature type="domain" description="Calcineurin-like phosphoesterase" evidence="4">
    <location>
        <begin position="54"/>
        <end position="219"/>
    </location>
</feature>
<protein>
    <submittedName>
        <fullName evidence="5">Phosphoesterase</fullName>
    </submittedName>
</protein>
<accession>A0A6M5YXH3</accession>
<dbReference type="SUPFAM" id="SSF56300">
    <property type="entry name" value="Metallo-dependent phosphatases"/>
    <property type="match status" value="1"/>
</dbReference>
<dbReference type="Gene3D" id="3.60.21.10">
    <property type="match status" value="1"/>
</dbReference>
<sequence>MKIRLTRRRFLLGTASAAAAVGAYTWRVEPHWVTVTRRDLPVRNLPPALAGRTLAQVSDLHVCPRVDTEYLGAALREVSALQPDIVVVTGDFVSNASPERSEEVARLLENLAATPLGCFGAFGNHDYGERWSDMGAAEHLEKRLTGAGVTVLRNASHVVKGLTLVGVDDLWGPNFYPKPVLSKLSADEPAIVLCHNPDAVDGPVWGAFRGWILSGHTHGGQCKPPFLPPPLLPVVNRRYTSGAFDLGDGRALYINCGLGYLRRVRFNVRPEITLFTLVPA</sequence>
<dbReference type="KEGG" id="ftj:FTUN_5483"/>
<dbReference type="AlphaFoldDB" id="A0A6M5YXH3"/>
<dbReference type="InterPro" id="IPR051158">
    <property type="entry name" value="Metallophosphoesterase_sf"/>
</dbReference>
<name>A0A6M5YXH3_9BACT</name>
<dbReference type="InterPro" id="IPR029052">
    <property type="entry name" value="Metallo-depent_PP-like"/>
</dbReference>
<organism evidence="5 6">
    <name type="scientific">Frigoriglobus tundricola</name>
    <dbReference type="NCBI Taxonomy" id="2774151"/>
    <lineage>
        <taxon>Bacteria</taxon>
        <taxon>Pseudomonadati</taxon>
        <taxon>Planctomycetota</taxon>
        <taxon>Planctomycetia</taxon>
        <taxon>Gemmatales</taxon>
        <taxon>Gemmataceae</taxon>
        <taxon>Frigoriglobus</taxon>
    </lineage>
</organism>
<evidence type="ECO:0000256" key="1">
    <source>
        <dbReference type="ARBA" id="ARBA00022723"/>
    </source>
</evidence>
<dbReference type="PANTHER" id="PTHR31302:SF31">
    <property type="entry name" value="PHOSPHODIESTERASE YAEI"/>
    <property type="match status" value="1"/>
</dbReference>
<proteinExistence type="predicted"/>
<keyword evidence="6" id="KW-1185">Reference proteome</keyword>
<dbReference type="RefSeq" id="WP_171473189.1">
    <property type="nucleotide sequence ID" value="NZ_CP053452.2"/>
</dbReference>
<dbReference type="GO" id="GO:0046872">
    <property type="term" value="F:metal ion binding"/>
    <property type="evidence" value="ECO:0007669"/>
    <property type="project" value="UniProtKB-KW"/>
</dbReference>
<dbReference type="GO" id="GO:0016020">
    <property type="term" value="C:membrane"/>
    <property type="evidence" value="ECO:0007669"/>
    <property type="project" value="GOC"/>
</dbReference>
<dbReference type="InterPro" id="IPR006311">
    <property type="entry name" value="TAT_signal"/>
</dbReference>
<evidence type="ECO:0000313" key="5">
    <source>
        <dbReference type="EMBL" id="QJW97903.1"/>
    </source>
</evidence>
<evidence type="ECO:0000313" key="6">
    <source>
        <dbReference type="Proteomes" id="UP000503447"/>
    </source>
</evidence>
<dbReference type="PANTHER" id="PTHR31302">
    <property type="entry name" value="TRANSMEMBRANE PROTEIN WITH METALLOPHOSPHOESTERASE DOMAIN-RELATED"/>
    <property type="match status" value="1"/>
</dbReference>
<evidence type="ECO:0000256" key="2">
    <source>
        <dbReference type="ARBA" id="ARBA00022801"/>
    </source>
</evidence>
<feature type="chain" id="PRO_5026925837" evidence="3">
    <location>
        <begin position="21"/>
        <end position="280"/>
    </location>
</feature>
<dbReference type="GO" id="GO:0008758">
    <property type="term" value="F:UDP-2,3-diacylglucosamine hydrolase activity"/>
    <property type="evidence" value="ECO:0007669"/>
    <property type="project" value="TreeGrafter"/>
</dbReference>
<dbReference type="Proteomes" id="UP000503447">
    <property type="component" value="Chromosome"/>
</dbReference>
<gene>
    <name evidence="5" type="ORF">FTUN_5483</name>
</gene>
<reference evidence="6" key="1">
    <citation type="submission" date="2020-05" db="EMBL/GenBank/DDBJ databases">
        <title>Frigoriglobus tundricola gen. nov., sp. nov., a psychrotolerant cellulolytic planctomycete of the family Gemmataceae with two divergent copies of 16S rRNA gene.</title>
        <authorList>
            <person name="Kulichevskaya I.S."/>
            <person name="Ivanova A.A."/>
            <person name="Naumoff D.G."/>
            <person name="Beletsky A.V."/>
            <person name="Rijpstra W.I.C."/>
            <person name="Sinninghe Damste J.S."/>
            <person name="Mardanov A.V."/>
            <person name="Ravin N.V."/>
            <person name="Dedysh S.N."/>
        </authorList>
    </citation>
    <scope>NUCLEOTIDE SEQUENCE [LARGE SCALE GENOMIC DNA]</scope>
    <source>
        <strain evidence="6">PL17</strain>
    </source>
</reference>
<feature type="signal peptide" evidence="3">
    <location>
        <begin position="1"/>
        <end position="20"/>
    </location>
</feature>